<dbReference type="InterPro" id="IPR053790">
    <property type="entry name" value="P5CR-like_CS"/>
</dbReference>
<dbReference type="GO" id="GO:0004735">
    <property type="term" value="F:pyrroline-5-carboxylate reductase activity"/>
    <property type="evidence" value="ECO:0007669"/>
    <property type="project" value="UniProtKB-EC"/>
</dbReference>
<evidence type="ECO:0000259" key="8">
    <source>
        <dbReference type="Pfam" id="PF03807"/>
    </source>
</evidence>
<gene>
    <name evidence="5 10" type="primary">proC</name>
    <name evidence="10" type="ORF">ACFQHW_02050</name>
</gene>
<dbReference type="Gene3D" id="1.10.3730.10">
    <property type="entry name" value="ProC C-terminal domain-like"/>
    <property type="match status" value="1"/>
</dbReference>
<dbReference type="SUPFAM" id="SSF48179">
    <property type="entry name" value="6-phosphogluconate dehydrogenase C-terminal domain-like"/>
    <property type="match status" value="1"/>
</dbReference>
<evidence type="ECO:0000256" key="6">
    <source>
        <dbReference type="NCBIfam" id="TIGR00112"/>
    </source>
</evidence>
<keyword evidence="3 5" id="KW-0521">NADP</keyword>
<comment type="similarity">
    <text evidence="1 5 7">Belongs to the pyrroline-5-carboxylate reductase family.</text>
</comment>
<dbReference type="Pfam" id="PF03807">
    <property type="entry name" value="F420_oxidored"/>
    <property type="match status" value="1"/>
</dbReference>
<dbReference type="HAMAP" id="MF_01925">
    <property type="entry name" value="P5C_reductase"/>
    <property type="match status" value="1"/>
</dbReference>
<accession>A0ABW1UNL4</accession>
<evidence type="ECO:0000313" key="10">
    <source>
        <dbReference type="EMBL" id="MFC6314354.1"/>
    </source>
</evidence>
<proteinExistence type="inferred from homology"/>
<name>A0ABW1UNL4_9LACO</name>
<feature type="domain" description="Pyrroline-5-carboxylate reductase catalytic N-terminal" evidence="8">
    <location>
        <begin position="2"/>
        <end position="95"/>
    </location>
</feature>
<dbReference type="InterPro" id="IPR008927">
    <property type="entry name" value="6-PGluconate_DH-like_C_sf"/>
</dbReference>
<organism evidence="10 11">
    <name type="scientific">Lapidilactobacillus achengensis</name>
    <dbReference type="NCBI Taxonomy" id="2486000"/>
    <lineage>
        <taxon>Bacteria</taxon>
        <taxon>Bacillati</taxon>
        <taxon>Bacillota</taxon>
        <taxon>Bacilli</taxon>
        <taxon>Lactobacillales</taxon>
        <taxon>Lactobacillaceae</taxon>
        <taxon>Lapidilactobacillus</taxon>
    </lineage>
</organism>
<dbReference type="InterPro" id="IPR000304">
    <property type="entry name" value="Pyrroline-COOH_reductase"/>
</dbReference>
<keyword evidence="5" id="KW-0963">Cytoplasm</keyword>
<reference evidence="11" key="1">
    <citation type="journal article" date="2019" name="Int. J. Syst. Evol. Microbiol.">
        <title>The Global Catalogue of Microorganisms (GCM) 10K type strain sequencing project: providing services to taxonomists for standard genome sequencing and annotation.</title>
        <authorList>
            <consortium name="The Broad Institute Genomics Platform"/>
            <consortium name="The Broad Institute Genome Sequencing Center for Infectious Disease"/>
            <person name="Wu L."/>
            <person name="Ma J."/>
        </authorList>
    </citation>
    <scope>NUCLEOTIDE SEQUENCE [LARGE SCALE GENOMIC DNA]</scope>
    <source>
        <strain evidence="11">CCM 8897</strain>
    </source>
</reference>
<evidence type="ECO:0000256" key="7">
    <source>
        <dbReference type="RuleBase" id="RU003903"/>
    </source>
</evidence>
<protein>
    <recommendedName>
        <fullName evidence="5 6">Pyrroline-5-carboxylate reductase</fullName>
        <shortName evidence="5">P5C reductase</shortName>
        <shortName evidence="5">P5CR</shortName>
        <ecNumber evidence="5 6">1.5.1.2</ecNumber>
    </recommendedName>
    <alternativeName>
        <fullName evidence="5">PCA reductase</fullName>
    </alternativeName>
</protein>
<comment type="caution">
    <text evidence="10">The sequence shown here is derived from an EMBL/GenBank/DDBJ whole genome shotgun (WGS) entry which is preliminary data.</text>
</comment>
<dbReference type="SUPFAM" id="SSF51735">
    <property type="entry name" value="NAD(P)-binding Rossmann-fold domains"/>
    <property type="match status" value="1"/>
</dbReference>
<sequence length="266" mass="27055">MKLGFIGAGHMAQAIILGLLGQGILTPDEILIHSAHPEHYQPFAQAHGLQDKADNQAVVAAADLVILAVKPSQASAVLAPLVPRLQQQQRPVLSLLSGVSLADLAAIVGDQIPLVRVMPNLNVQIGAGLTALAANQAAQATVLPAVTQLFAGIGTTLALPEADFSTFVALAGSAPAFAYLFMDALAHAGVKYGLTKAQALAIVSQMTVGSAQMIQQADQAPWSLIDAVASPGGTTIAGVLALQAGGFETALTQAVDAVIAKDQAAK</sequence>
<comment type="function">
    <text evidence="5">Catalyzes the reduction of 1-pyrroline-5-carboxylate (PCA) to L-proline.</text>
</comment>
<dbReference type="Proteomes" id="UP001596310">
    <property type="component" value="Unassembled WGS sequence"/>
</dbReference>
<dbReference type="RefSeq" id="WP_125596948.1">
    <property type="nucleotide sequence ID" value="NZ_JBHSSM010000005.1"/>
</dbReference>
<keyword evidence="4 5" id="KW-0560">Oxidoreductase</keyword>
<evidence type="ECO:0000256" key="4">
    <source>
        <dbReference type="ARBA" id="ARBA00023002"/>
    </source>
</evidence>
<dbReference type="PANTHER" id="PTHR11645">
    <property type="entry name" value="PYRROLINE-5-CARBOXYLATE REDUCTASE"/>
    <property type="match status" value="1"/>
</dbReference>
<comment type="pathway">
    <text evidence="5 7">Amino-acid biosynthesis; L-proline biosynthesis; L-proline from L-glutamate 5-semialdehyde: step 1/1.</text>
</comment>
<evidence type="ECO:0000256" key="3">
    <source>
        <dbReference type="ARBA" id="ARBA00022857"/>
    </source>
</evidence>
<dbReference type="InterPro" id="IPR036291">
    <property type="entry name" value="NAD(P)-bd_dom_sf"/>
</dbReference>
<dbReference type="Gene3D" id="3.40.50.720">
    <property type="entry name" value="NAD(P)-binding Rossmann-like Domain"/>
    <property type="match status" value="1"/>
</dbReference>
<dbReference type="InterPro" id="IPR029036">
    <property type="entry name" value="P5CR_dimer"/>
</dbReference>
<comment type="catalytic activity">
    <reaction evidence="5">
        <text>L-proline + NAD(+) = (S)-1-pyrroline-5-carboxylate + NADH + 2 H(+)</text>
        <dbReference type="Rhea" id="RHEA:14105"/>
        <dbReference type="ChEBI" id="CHEBI:15378"/>
        <dbReference type="ChEBI" id="CHEBI:17388"/>
        <dbReference type="ChEBI" id="CHEBI:57540"/>
        <dbReference type="ChEBI" id="CHEBI:57945"/>
        <dbReference type="ChEBI" id="CHEBI:60039"/>
        <dbReference type="EC" id="1.5.1.2"/>
    </reaction>
</comment>
<evidence type="ECO:0000256" key="2">
    <source>
        <dbReference type="ARBA" id="ARBA00022650"/>
    </source>
</evidence>
<dbReference type="EMBL" id="JBHSSM010000005">
    <property type="protein sequence ID" value="MFC6314354.1"/>
    <property type="molecule type" value="Genomic_DNA"/>
</dbReference>
<dbReference type="Pfam" id="PF14748">
    <property type="entry name" value="P5CR_dimer"/>
    <property type="match status" value="1"/>
</dbReference>
<evidence type="ECO:0000259" key="9">
    <source>
        <dbReference type="Pfam" id="PF14748"/>
    </source>
</evidence>
<dbReference type="InterPro" id="IPR028939">
    <property type="entry name" value="P5C_Rdtase_cat_N"/>
</dbReference>
<dbReference type="PANTHER" id="PTHR11645:SF0">
    <property type="entry name" value="PYRROLINE-5-CARBOXYLATE REDUCTASE 3"/>
    <property type="match status" value="1"/>
</dbReference>
<dbReference type="PIRSF" id="PIRSF000193">
    <property type="entry name" value="Pyrrol-5-carb_rd"/>
    <property type="match status" value="1"/>
</dbReference>
<keyword evidence="2 5" id="KW-0641">Proline biosynthesis</keyword>
<keyword evidence="5 7" id="KW-0028">Amino-acid biosynthesis</keyword>
<evidence type="ECO:0000313" key="11">
    <source>
        <dbReference type="Proteomes" id="UP001596310"/>
    </source>
</evidence>
<comment type="subcellular location">
    <subcellularLocation>
        <location evidence="5">Cytoplasm</location>
    </subcellularLocation>
</comment>
<evidence type="ECO:0000256" key="5">
    <source>
        <dbReference type="HAMAP-Rule" id="MF_01925"/>
    </source>
</evidence>
<evidence type="ECO:0000256" key="1">
    <source>
        <dbReference type="ARBA" id="ARBA00005525"/>
    </source>
</evidence>
<comment type="catalytic activity">
    <reaction evidence="5 7">
        <text>L-proline + NADP(+) = (S)-1-pyrroline-5-carboxylate + NADPH + 2 H(+)</text>
        <dbReference type="Rhea" id="RHEA:14109"/>
        <dbReference type="ChEBI" id="CHEBI:15378"/>
        <dbReference type="ChEBI" id="CHEBI:17388"/>
        <dbReference type="ChEBI" id="CHEBI:57783"/>
        <dbReference type="ChEBI" id="CHEBI:58349"/>
        <dbReference type="ChEBI" id="CHEBI:60039"/>
        <dbReference type="EC" id="1.5.1.2"/>
    </reaction>
</comment>
<dbReference type="PROSITE" id="PS00521">
    <property type="entry name" value="P5CR"/>
    <property type="match status" value="1"/>
</dbReference>
<dbReference type="EC" id="1.5.1.2" evidence="5 6"/>
<feature type="domain" description="Pyrroline-5-carboxylate reductase dimerisation" evidence="9">
    <location>
        <begin position="161"/>
        <end position="263"/>
    </location>
</feature>
<keyword evidence="11" id="KW-1185">Reference proteome</keyword>
<dbReference type="NCBIfam" id="TIGR00112">
    <property type="entry name" value="proC"/>
    <property type="match status" value="1"/>
</dbReference>